<feature type="transmembrane region" description="Helical" evidence="6">
    <location>
        <begin position="221"/>
        <end position="238"/>
    </location>
</feature>
<gene>
    <name evidence="8" type="ORF">F4Y42_22065</name>
</gene>
<dbReference type="PANTHER" id="PTHR43255:SF1">
    <property type="entry name" value="IRON-SULFUR-BINDING OXIDOREDUCTASE FADF-RELATED"/>
    <property type="match status" value="1"/>
</dbReference>
<keyword evidence="3" id="KW-0560">Oxidoreductase</keyword>
<dbReference type="PANTHER" id="PTHR43255">
    <property type="entry name" value="IRON-SULFUR-BINDING OXIDOREDUCTASE FADF-RELATED-RELATED"/>
    <property type="match status" value="1"/>
</dbReference>
<dbReference type="Gene3D" id="1.20.950.20">
    <property type="entry name" value="Transmembrane di-heme cytochromes, Chain C"/>
    <property type="match status" value="1"/>
</dbReference>
<feature type="transmembrane region" description="Helical" evidence="6">
    <location>
        <begin position="71"/>
        <end position="89"/>
    </location>
</feature>
<sequence length="680" mass="73855">MLTLAEKLIFLAAVAASVYVSYVQFRRVLGVVRRGAGALPARGEVAGRLAQAAGRWLTFGNMWKSRSGAGAFHALIAWGFVFYLLVNLGDLVQGYFPVRFLGEGAVGTAYRFAADVVTVGILIGMVYFLVRRFVVRAGELGYHDNVMLVEKVKAGGIGRDSLLVGLFILLHVGFRLLGESFGIALARQAAGHGEPGQPFANGVSLLWGGMDAAALTVGQHLGWWVALGLVLAFVPWFPRTKHLHLIMSGVNFLARPQRSSLGELPPLDFEDETIEEFGAARLEQLPWPHLVDAYACIMCNRCQDVCPAYVTGKELSPAALEVNKRYAINEQADVMAAGGETPPLLAYAISESAVWACTACGACVDICPVGNEPMFDIMHLRRYQALTENSFPQELQQAYRGIERQGNPWNQSARERLAWAEGLAVPTVDEEPEAEILWWVGCAPSYDPRARETARAFAKVLNHAGVRFAVLGEMENCSGDAARRSGREDLFWGMAESNLEVLNEVAPRRIVTTCPHCLHSIGKEYHQYSGSEGGPQWEVIHHTQLLSELVAARKLEYNVGSDGAVTFHDPCYLGRQNGIVDAPRALLQAGNIELEEMPRHGQQSFCCGAGGAQFWKEEEPGERAVSAERYAEARSTGAETVAVGCPFCLTMMTDAANAAGEGVEVKDVVELIAEGLNGSG</sequence>
<dbReference type="GO" id="GO:0005886">
    <property type="term" value="C:plasma membrane"/>
    <property type="evidence" value="ECO:0007669"/>
    <property type="project" value="TreeGrafter"/>
</dbReference>
<dbReference type="InterPro" id="IPR051460">
    <property type="entry name" value="HdrC_iron-sulfur_subunit"/>
</dbReference>
<reference evidence="8" key="1">
    <citation type="submission" date="2019-09" db="EMBL/GenBank/DDBJ databases">
        <title>Characterisation of the sponge microbiome using genome-centric metagenomics.</title>
        <authorList>
            <person name="Engelberts J.P."/>
            <person name="Robbins S.J."/>
            <person name="De Goeij J.M."/>
            <person name="Aranda M."/>
            <person name="Bell S.C."/>
            <person name="Webster N.S."/>
        </authorList>
    </citation>
    <scope>NUCLEOTIDE SEQUENCE</scope>
    <source>
        <strain evidence="8">SB0664_bin_27</strain>
    </source>
</reference>
<evidence type="ECO:0000313" key="8">
    <source>
        <dbReference type="EMBL" id="MXY96137.1"/>
    </source>
</evidence>
<dbReference type="GO" id="GO:0016491">
    <property type="term" value="F:oxidoreductase activity"/>
    <property type="evidence" value="ECO:0007669"/>
    <property type="project" value="UniProtKB-KW"/>
</dbReference>
<evidence type="ECO:0000256" key="5">
    <source>
        <dbReference type="ARBA" id="ARBA00023014"/>
    </source>
</evidence>
<feature type="domain" description="4Fe-4S ferredoxin-type" evidence="7">
    <location>
        <begin position="287"/>
        <end position="316"/>
    </location>
</feature>
<dbReference type="GO" id="GO:0046872">
    <property type="term" value="F:metal ion binding"/>
    <property type="evidence" value="ECO:0007669"/>
    <property type="project" value="UniProtKB-KW"/>
</dbReference>
<dbReference type="Pfam" id="PF02754">
    <property type="entry name" value="CCG"/>
    <property type="match status" value="2"/>
</dbReference>
<keyword evidence="6" id="KW-0812">Transmembrane</keyword>
<dbReference type="GO" id="GO:0051539">
    <property type="term" value="F:4 iron, 4 sulfur cluster binding"/>
    <property type="evidence" value="ECO:0007669"/>
    <property type="project" value="UniProtKB-KW"/>
</dbReference>
<dbReference type="PROSITE" id="PS00198">
    <property type="entry name" value="4FE4S_FER_1"/>
    <property type="match status" value="1"/>
</dbReference>
<dbReference type="InterPro" id="IPR004017">
    <property type="entry name" value="Cys_rich_dom"/>
</dbReference>
<dbReference type="InterPro" id="IPR017896">
    <property type="entry name" value="4Fe4S_Fe-S-bd"/>
</dbReference>
<keyword evidence="6" id="KW-0472">Membrane</keyword>
<feature type="transmembrane region" description="Helical" evidence="6">
    <location>
        <begin position="6"/>
        <end position="25"/>
    </location>
</feature>
<protein>
    <submittedName>
        <fullName evidence="8">(Fe-S)-binding protein</fullName>
    </submittedName>
</protein>
<dbReference type="SUPFAM" id="SSF46548">
    <property type="entry name" value="alpha-helical ferredoxin"/>
    <property type="match status" value="1"/>
</dbReference>
<evidence type="ECO:0000256" key="4">
    <source>
        <dbReference type="ARBA" id="ARBA00023004"/>
    </source>
</evidence>
<dbReference type="EMBL" id="VXRG01000187">
    <property type="protein sequence ID" value="MXY96137.1"/>
    <property type="molecule type" value="Genomic_DNA"/>
</dbReference>
<keyword evidence="2" id="KW-0479">Metal-binding</keyword>
<evidence type="ECO:0000256" key="1">
    <source>
        <dbReference type="ARBA" id="ARBA00022485"/>
    </source>
</evidence>
<evidence type="ECO:0000256" key="3">
    <source>
        <dbReference type="ARBA" id="ARBA00023002"/>
    </source>
</evidence>
<evidence type="ECO:0000256" key="6">
    <source>
        <dbReference type="SAM" id="Phobius"/>
    </source>
</evidence>
<name>A0A6B0YZQ7_9CHLR</name>
<evidence type="ECO:0000256" key="2">
    <source>
        <dbReference type="ARBA" id="ARBA00022723"/>
    </source>
</evidence>
<keyword evidence="4" id="KW-0408">Iron</keyword>
<comment type="caution">
    <text evidence="8">The sequence shown here is derived from an EMBL/GenBank/DDBJ whole genome shotgun (WGS) entry which is preliminary data.</text>
</comment>
<accession>A0A6B0YZQ7</accession>
<proteinExistence type="predicted"/>
<dbReference type="AlphaFoldDB" id="A0A6B0YZQ7"/>
<keyword evidence="6" id="KW-1133">Transmembrane helix</keyword>
<feature type="transmembrane region" description="Helical" evidence="6">
    <location>
        <begin position="109"/>
        <end position="130"/>
    </location>
</feature>
<dbReference type="PROSITE" id="PS51379">
    <property type="entry name" value="4FE4S_FER_2"/>
    <property type="match status" value="2"/>
</dbReference>
<keyword evidence="1" id="KW-0004">4Fe-4S</keyword>
<dbReference type="InterPro" id="IPR017900">
    <property type="entry name" value="4Fe4S_Fe_S_CS"/>
</dbReference>
<dbReference type="InterPro" id="IPR009051">
    <property type="entry name" value="Helical_ferredxn"/>
</dbReference>
<dbReference type="Pfam" id="PF13183">
    <property type="entry name" value="Fer4_8"/>
    <property type="match status" value="1"/>
</dbReference>
<dbReference type="Gene3D" id="1.10.1060.10">
    <property type="entry name" value="Alpha-helical ferredoxin"/>
    <property type="match status" value="1"/>
</dbReference>
<keyword evidence="5" id="KW-0411">Iron-sulfur</keyword>
<evidence type="ECO:0000259" key="7">
    <source>
        <dbReference type="PROSITE" id="PS51379"/>
    </source>
</evidence>
<organism evidence="8">
    <name type="scientific">Caldilineaceae bacterium SB0664_bin_27</name>
    <dbReference type="NCBI Taxonomy" id="2605260"/>
    <lineage>
        <taxon>Bacteria</taxon>
        <taxon>Bacillati</taxon>
        <taxon>Chloroflexota</taxon>
        <taxon>Caldilineae</taxon>
        <taxon>Caldilineales</taxon>
        <taxon>Caldilineaceae</taxon>
    </lineage>
</organism>
<feature type="domain" description="4Fe-4S ferredoxin-type" evidence="7">
    <location>
        <begin position="345"/>
        <end position="377"/>
    </location>
</feature>